<dbReference type="AlphaFoldDB" id="A0A0X4EEK7"/>
<keyword evidence="3" id="KW-1185">Reference proteome</keyword>
<keyword evidence="1" id="KW-0812">Transmembrane</keyword>
<proteinExistence type="predicted"/>
<feature type="transmembrane region" description="Helical" evidence="1">
    <location>
        <begin position="70"/>
        <end position="98"/>
    </location>
</feature>
<evidence type="ECO:0000313" key="2">
    <source>
        <dbReference type="EMBL" id="KUQ80061.1"/>
    </source>
</evidence>
<name>A0A0X4EEK7_9ENTR</name>
<dbReference type="EMBL" id="LRCR01000053">
    <property type="protein sequence ID" value="KUQ80061.1"/>
    <property type="molecule type" value="Genomic_DNA"/>
</dbReference>
<organism evidence="2 3">
    <name type="scientific">Enterobacter genomosp. O</name>
    <dbReference type="NCBI Taxonomy" id="2364150"/>
    <lineage>
        <taxon>Bacteria</taxon>
        <taxon>Pseudomonadati</taxon>
        <taxon>Pseudomonadota</taxon>
        <taxon>Gammaproteobacteria</taxon>
        <taxon>Enterobacterales</taxon>
        <taxon>Enterobacteriaceae</taxon>
        <taxon>Enterobacter</taxon>
        <taxon>Enterobacter cloacae complex</taxon>
        <taxon>Enterobacter cloacae complex clade O</taxon>
    </lineage>
</organism>
<gene>
    <name evidence="2" type="ORF">AWI28_23655</name>
</gene>
<evidence type="ECO:0000256" key="1">
    <source>
        <dbReference type="SAM" id="Phobius"/>
    </source>
</evidence>
<protein>
    <submittedName>
        <fullName evidence="2">Uncharacterized protein</fullName>
    </submittedName>
</protein>
<keyword evidence="1" id="KW-0472">Membrane</keyword>
<comment type="caution">
    <text evidence="2">The sequence shown here is derived from an EMBL/GenBank/DDBJ whole genome shotgun (WGS) entry which is preliminary data.</text>
</comment>
<reference evidence="3" key="1">
    <citation type="submission" date="2016-01" db="EMBL/GenBank/DDBJ databases">
        <title>WGS of SAMN04407783.</title>
        <authorList>
            <person name="Adams M."/>
            <person name="Sutton G."/>
            <person name="Nelson K."/>
            <person name="Thaden J."/>
            <person name="Fowler V."/>
            <person name="Mccorrison J."/>
            <person name="Sanka R."/>
            <person name="Brinkac L."/>
            <person name="Nierman W."/>
        </authorList>
    </citation>
    <scope>NUCLEOTIDE SEQUENCE [LARGE SCALE GENOMIC DNA]</scope>
    <source>
        <strain evidence="3">GN04363</strain>
    </source>
</reference>
<accession>A0A0X4EEK7</accession>
<feature type="transmembrane region" description="Helical" evidence="1">
    <location>
        <begin position="29"/>
        <end position="50"/>
    </location>
</feature>
<dbReference type="Proteomes" id="UP000064715">
    <property type="component" value="Unassembled WGS sequence"/>
</dbReference>
<dbReference type="OrthoDB" id="6631114at2"/>
<evidence type="ECO:0000313" key="3">
    <source>
        <dbReference type="Proteomes" id="UP000064715"/>
    </source>
</evidence>
<sequence>MHWFFFLFFLILTLAVIWNEKNAFNKKQWIITGLTLVLVLLSTVVIGFFLKWLAQSFLLFPVAVAKKYSIIISMSLLCVWGMKFAVALLCTLFSGVMAAHKKMNFRNYEKISLMSRTVAPPLFVFAKLLLSLGCVLMFSGLWLK</sequence>
<keyword evidence="1" id="KW-1133">Transmembrane helix</keyword>
<feature type="transmembrane region" description="Helical" evidence="1">
    <location>
        <begin position="118"/>
        <end position="143"/>
    </location>
</feature>